<name>A0A1V9HI09_9XANT</name>
<accession>A0A1V9HI09</accession>
<keyword evidence="1" id="KW-1133">Transmembrane helix</keyword>
<keyword evidence="1" id="KW-0812">Transmembrane</keyword>
<proteinExistence type="predicted"/>
<keyword evidence="1" id="KW-0472">Membrane</keyword>
<comment type="caution">
    <text evidence="2">The sequence shown here is derived from an EMBL/GenBank/DDBJ whole genome shotgun (WGS) entry which is preliminary data.</text>
</comment>
<evidence type="ECO:0000313" key="3">
    <source>
        <dbReference type="Proteomes" id="UP000050343"/>
    </source>
</evidence>
<organism evidence="2 3">
    <name type="scientific">Xanthomonas phaseoli pv. syngonii LMG 9055</name>
    <dbReference type="NCBI Taxonomy" id="1437878"/>
    <lineage>
        <taxon>Bacteria</taxon>
        <taxon>Pseudomonadati</taxon>
        <taxon>Pseudomonadota</taxon>
        <taxon>Gammaproteobacteria</taxon>
        <taxon>Lysobacterales</taxon>
        <taxon>Lysobacteraceae</taxon>
        <taxon>Xanthomonas</taxon>
    </lineage>
</organism>
<evidence type="ECO:0000256" key="1">
    <source>
        <dbReference type="SAM" id="Phobius"/>
    </source>
</evidence>
<protein>
    <submittedName>
        <fullName evidence="2">Uncharacterized protein</fullName>
    </submittedName>
</protein>
<sequence>MYLLVAVPVAERMPCACAGCTDAATNSADVASTMHRAMVVILSMVFPLYALILAHALHARVDQVA</sequence>
<reference evidence="2 3" key="1">
    <citation type="journal article" date="2016" name="Plant Pathol.">
        <title>Genetic characterization of strains named as Xanthomonas axonopodis pv. dieffenbachiae leads to a taxonomic revision of the X. axonopodis species complex.</title>
        <authorList>
            <person name="Constantin E.C."/>
            <person name="Cleenwerck I."/>
            <person name="Maes M."/>
            <person name="Baeyen S."/>
            <person name="Van Malderghem C."/>
            <person name="De Vos P."/>
            <person name="Cottyn B."/>
        </authorList>
    </citation>
    <scope>NUCLEOTIDE SEQUENCE [LARGE SCALE GENOMIC DNA]</scope>
    <source>
        <strain evidence="3">LMG9055</strain>
    </source>
</reference>
<evidence type="ECO:0000313" key="2">
    <source>
        <dbReference type="EMBL" id="OQP82520.1"/>
    </source>
</evidence>
<gene>
    <name evidence="2" type="ORF">IA54_020310</name>
</gene>
<dbReference type="Proteomes" id="UP000050343">
    <property type="component" value="Unassembled WGS sequence"/>
</dbReference>
<dbReference type="EMBL" id="JPUO02000059">
    <property type="protein sequence ID" value="OQP82520.1"/>
    <property type="molecule type" value="Genomic_DNA"/>
</dbReference>
<dbReference type="AlphaFoldDB" id="A0A1V9HI09"/>
<feature type="transmembrane region" description="Helical" evidence="1">
    <location>
        <begin position="34"/>
        <end position="57"/>
    </location>
</feature>
<reference evidence="2 3" key="2">
    <citation type="journal article" date="2017" name="Plant Pathol.">
        <title>Pathogenicity and virulence gene content of Xanthomonas strains infecting Araceae, formerly known as Xanthomonas axonopodis pv. dieffenbachiae.</title>
        <authorList>
            <person name="Constantin E.C."/>
            <person name="Haegeman A."/>
            <person name="Van Vaerenbergh J."/>
            <person name="Baeyen S."/>
            <person name="Van Malderghem C."/>
            <person name="Maes M."/>
            <person name="Cottyn B."/>
        </authorList>
    </citation>
    <scope>NUCLEOTIDE SEQUENCE [LARGE SCALE GENOMIC DNA]</scope>
    <source>
        <strain evidence="3">LMG9055</strain>
    </source>
</reference>